<evidence type="ECO:0000313" key="7">
    <source>
        <dbReference type="EMBL" id="EJT52389.1"/>
    </source>
</evidence>
<dbReference type="InterPro" id="IPR027113">
    <property type="entry name" value="Transc_fact_NFYB/HAP3"/>
</dbReference>
<protein>
    <submittedName>
        <fullName evidence="7">Transcriptional activator</fullName>
    </submittedName>
</protein>
<dbReference type="Pfam" id="PF00808">
    <property type="entry name" value="CBFD_NFYB_HMF"/>
    <property type="match status" value="1"/>
</dbReference>
<dbReference type="SUPFAM" id="SSF47113">
    <property type="entry name" value="Histone-fold"/>
    <property type="match status" value="1"/>
</dbReference>
<comment type="similarity">
    <text evidence="1">Belongs to the NFYB/HAP3 subunit family.</text>
</comment>
<dbReference type="GO" id="GO:0046982">
    <property type="term" value="F:protein heterodimerization activity"/>
    <property type="evidence" value="ECO:0007669"/>
    <property type="project" value="InterPro"/>
</dbReference>
<dbReference type="PANTHER" id="PTHR11064">
    <property type="entry name" value="CCAAT-BINDING TRANSCRIPTION FACTOR-RELATED"/>
    <property type="match status" value="1"/>
</dbReference>
<organism evidence="7 8">
    <name type="scientific">Trichosporon asahii var. asahii (strain ATCC 90039 / CBS 2479 / JCM 2466 / KCTC 7840 / NBRC 103889/ NCYC 2677 / UAMH 7654)</name>
    <name type="common">Yeast</name>
    <dbReference type="NCBI Taxonomy" id="1186058"/>
    <lineage>
        <taxon>Eukaryota</taxon>
        <taxon>Fungi</taxon>
        <taxon>Dikarya</taxon>
        <taxon>Basidiomycota</taxon>
        <taxon>Agaricomycotina</taxon>
        <taxon>Tremellomycetes</taxon>
        <taxon>Trichosporonales</taxon>
        <taxon>Trichosporonaceae</taxon>
        <taxon>Trichosporon</taxon>
    </lineage>
</organism>
<gene>
    <name evidence="7" type="ORF">A1Q1_04600</name>
</gene>
<dbReference type="GO" id="GO:0000978">
    <property type="term" value="F:RNA polymerase II cis-regulatory region sequence-specific DNA binding"/>
    <property type="evidence" value="ECO:0007669"/>
    <property type="project" value="TreeGrafter"/>
</dbReference>
<evidence type="ECO:0000313" key="8">
    <source>
        <dbReference type="Proteomes" id="UP000002748"/>
    </source>
</evidence>
<dbReference type="GeneID" id="25988113"/>
<dbReference type="Gene3D" id="1.10.20.10">
    <property type="entry name" value="Histone, subunit A"/>
    <property type="match status" value="1"/>
</dbReference>
<evidence type="ECO:0000256" key="5">
    <source>
        <dbReference type="SAM" id="MobiDB-lite"/>
    </source>
</evidence>
<dbReference type="RefSeq" id="XP_014183508.1">
    <property type="nucleotide sequence ID" value="XM_014328033.1"/>
</dbReference>
<evidence type="ECO:0000256" key="4">
    <source>
        <dbReference type="ARBA" id="ARBA00023163"/>
    </source>
</evidence>
<evidence type="ECO:0000256" key="1">
    <source>
        <dbReference type="ARBA" id="ARBA00009053"/>
    </source>
</evidence>
<dbReference type="VEuPathDB" id="FungiDB:A1Q1_04600"/>
<comment type="caution">
    <text evidence="7">The sequence shown here is derived from an EMBL/GenBank/DDBJ whole genome shotgun (WGS) entry which is preliminary data.</text>
</comment>
<keyword evidence="4" id="KW-0804">Transcription</keyword>
<proteinExistence type="inferred from homology"/>
<keyword evidence="2" id="KW-0805">Transcription regulation</keyword>
<dbReference type="CDD" id="cd22907">
    <property type="entry name" value="HFD_NFYB"/>
    <property type="match status" value="1"/>
</dbReference>
<dbReference type="HOGENOM" id="CLU_066247_12_2_1"/>
<evidence type="ECO:0000256" key="3">
    <source>
        <dbReference type="ARBA" id="ARBA00023125"/>
    </source>
</evidence>
<dbReference type="InterPro" id="IPR003958">
    <property type="entry name" value="CBFA_NFYB_domain"/>
</dbReference>
<evidence type="ECO:0000259" key="6">
    <source>
        <dbReference type="Pfam" id="PF00808"/>
    </source>
</evidence>
<sequence>MKNSLPTTAKVSKEAKECVQECVSEFISFITSEAAEKCLNEKRKTINGEDILTSMRALGFDNYEGVLKVYLAKYREHQINQAKQRSAAAENDEDLKRSGGAEDDDERKKKKKKE</sequence>
<accession>J6F5R7</accession>
<dbReference type="PANTHER" id="PTHR11064:SF9">
    <property type="entry name" value="NUCLEAR TRANSCRIPTION FACTOR Y SUBUNIT BETA"/>
    <property type="match status" value="1"/>
</dbReference>
<dbReference type="AlphaFoldDB" id="J6F5R7"/>
<name>J6F5R7_TRIAS</name>
<dbReference type="InterPro" id="IPR009072">
    <property type="entry name" value="Histone-fold"/>
</dbReference>
<evidence type="ECO:0000256" key="2">
    <source>
        <dbReference type="ARBA" id="ARBA00023015"/>
    </source>
</evidence>
<dbReference type="EMBL" id="ALBS01000027">
    <property type="protein sequence ID" value="EJT52389.1"/>
    <property type="molecule type" value="Genomic_DNA"/>
</dbReference>
<reference evidence="7 8" key="1">
    <citation type="journal article" date="2012" name="Eukaryot. Cell">
        <title>Draft genome sequence of CBS 2479, the standard type strain of Trichosporon asahii.</title>
        <authorList>
            <person name="Yang R.Y."/>
            <person name="Li H.T."/>
            <person name="Zhu H."/>
            <person name="Zhou G.P."/>
            <person name="Wang M."/>
            <person name="Wang L."/>
        </authorList>
    </citation>
    <scope>NUCLEOTIDE SEQUENCE [LARGE SCALE GENOMIC DNA]</scope>
    <source>
        <strain evidence="8">ATCC 90039 / CBS 2479 / JCM 2466 / KCTC 7840 / NCYC 2677 / UAMH 7654</strain>
    </source>
</reference>
<dbReference type="GO" id="GO:0016602">
    <property type="term" value="C:CCAAT-binding factor complex"/>
    <property type="evidence" value="ECO:0007669"/>
    <property type="project" value="InterPro"/>
</dbReference>
<feature type="region of interest" description="Disordered" evidence="5">
    <location>
        <begin position="81"/>
        <end position="114"/>
    </location>
</feature>
<dbReference type="Proteomes" id="UP000002748">
    <property type="component" value="Unassembled WGS sequence"/>
</dbReference>
<dbReference type="GO" id="GO:0001228">
    <property type="term" value="F:DNA-binding transcription activator activity, RNA polymerase II-specific"/>
    <property type="evidence" value="ECO:0007669"/>
    <property type="project" value="InterPro"/>
</dbReference>
<dbReference type="PRINTS" id="PR00615">
    <property type="entry name" value="CCAATSUBUNTA"/>
</dbReference>
<feature type="domain" description="Transcription factor CBF/NF-Y/archaeal histone" evidence="6">
    <location>
        <begin position="1"/>
        <end position="54"/>
    </location>
</feature>
<keyword evidence="3" id="KW-0238">DNA-binding</keyword>
<dbReference type="KEGG" id="tasa:A1Q1_04600"/>
<dbReference type="OrthoDB" id="386949at2759"/>